<feature type="compositionally biased region" description="Basic and acidic residues" evidence="1">
    <location>
        <begin position="76"/>
        <end position="87"/>
    </location>
</feature>
<sequence>MIRKEYKHANDVKLGVGMMRIRMDYVRDNLCGVIRVSVESYPWIMGAQHESREGDYINSYSSRSLPLSNTGAAPVSKEDYVNEHQGENDVDDLESDPLMHMSSDSESSKWSRMVYSKLV</sequence>
<evidence type="ECO:0000313" key="2">
    <source>
        <dbReference type="EMBL" id="EOY19238.1"/>
    </source>
</evidence>
<accession>A0A061FQS3</accession>
<dbReference type="Gramene" id="EOY19238">
    <property type="protein sequence ID" value="EOY19238"/>
    <property type="gene ID" value="TCM_044225"/>
</dbReference>
<feature type="region of interest" description="Disordered" evidence="1">
    <location>
        <begin position="67"/>
        <end position="110"/>
    </location>
</feature>
<organism evidence="2 3">
    <name type="scientific">Theobroma cacao</name>
    <name type="common">Cacao</name>
    <name type="synonym">Cocoa</name>
    <dbReference type="NCBI Taxonomy" id="3641"/>
    <lineage>
        <taxon>Eukaryota</taxon>
        <taxon>Viridiplantae</taxon>
        <taxon>Streptophyta</taxon>
        <taxon>Embryophyta</taxon>
        <taxon>Tracheophyta</taxon>
        <taxon>Spermatophyta</taxon>
        <taxon>Magnoliopsida</taxon>
        <taxon>eudicotyledons</taxon>
        <taxon>Gunneridae</taxon>
        <taxon>Pentapetalae</taxon>
        <taxon>rosids</taxon>
        <taxon>malvids</taxon>
        <taxon>Malvales</taxon>
        <taxon>Malvaceae</taxon>
        <taxon>Byttnerioideae</taxon>
        <taxon>Theobroma</taxon>
    </lineage>
</organism>
<keyword evidence="3" id="KW-1185">Reference proteome</keyword>
<proteinExistence type="predicted"/>
<dbReference type="HOGENOM" id="CLU_2065738_0_0_1"/>
<reference evidence="2 3" key="1">
    <citation type="journal article" date="2013" name="Genome Biol.">
        <title>The genome sequence of the most widely cultivated cacao type and its use to identify candidate genes regulating pod color.</title>
        <authorList>
            <person name="Motamayor J.C."/>
            <person name="Mockaitis K."/>
            <person name="Schmutz J."/>
            <person name="Haiminen N."/>
            <person name="Iii D.L."/>
            <person name="Cornejo O."/>
            <person name="Findley S.D."/>
            <person name="Zheng P."/>
            <person name="Utro F."/>
            <person name="Royaert S."/>
            <person name="Saski C."/>
            <person name="Jenkins J."/>
            <person name="Podicheti R."/>
            <person name="Zhao M."/>
            <person name="Scheffler B.E."/>
            <person name="Stack J.C."/>
            <person name="Feltus F.A."/>
            <person name="Mustiga G.M."/>
            <person name="Amores F."/>
            <person name="Phillips W."/>
            <person name="Marelli J.P."/>
            <person name="May G.D."/>
            <person name="Shapiro H."/>
            <person name="Ma J."/>
            <person name="Bustamante C.D."/>
            <person name="Schnell R.J."/>
            <person name="Main D."/>
            <person name="Gilbert D."/>
            <person name="Parida L."/>
            <person name="Kuhn D.N."/>
        </authorList>
    </citation>
    <scope>NUCLEOTIDE SEQUENCE [LARGE SCALE GENOMIC DNA]</scope>
    <source>
        <strain evidence="3">cv. Matina 1-6</strain>
    </source>
</reference>
<gene>
    <name evidence="2" type="ORF">TCM_044225</name>
</gene>
<evidence type="ECO:0000313" key="3">
    <source>
        <dbReference type="Proteomes" id="UP000026915"/>
    </source>
</evidence>
<protein>
    <submittedName>
        <fullName evidence="2">Uncharacterized protein</fullName>
    </submittedName>
</protein>
<dbReference type="EMBL" id="CM001888">
    <property type="protein sequence ID" value="EOY19238.1"/>
    <property type="molecule type" value="Genomic_DNA"/>
</dbReference>
<dbReference type="AlphaFoldDB" id="A0A061FQS3"/>
<dbReference type="Proteomes" id="UP000026915">
    <property type="component" value="Chromosome 10"/>
</dbReference>
<name>A0A061FQS3_THECC</name>
<dbReference type="InParanoid" id="A0A061FQS3"/>
<evidence type="ECO:0000256" key="1">
    <source>
        <dbReference type="SAM" id="MobiDB-lite"/>
    </source>
</evidence>